<dbReference type="GO" id="GO:0000224">
    <property type="term" value="F:peptide-N4-(N-acetyl-beta-glucosaminyl)asparagine amidase activity"/>
    <property type="evidence" value="ECO:0007669"/>
    <property type="project" value="TreeGrafter"/>
</dbReference>
<sequence>MLPLTAVVAAAAAAATSPDLAKYALTDTGSTGGGNTFPGVSRPLGMVKLGPDLYVGSDSYSGYQPTGNFTGFTMLHESGTGGAPKYGVVSQMPVVGKVENPLSDAINDTRAAPDHTEVGYYKARLGSGTVLELAASNKAGMYTYTFPKPNESAGFHVLVDVSHVLSSYRGQGLEQHYLGGNITVHEQGADGYYYTGFGTYDNGWNRAAPWTVYFCGRFDAPATYKTFLGVDKASDKLAEFATEPSYESSSARLGALFSFRQTTVVSRVGVSFISAEKACSNVDGEIPEGTSLRTVRRQTRDAWNSDVFSRVTTTSTNTTELNQLYSALYFMHLLPTNKTGENPLWDSTEPYYDDIFTFWDTVRRALSRGRGRSSEPVLTPTYHEELLRSMVDVWRHQGWVSDARSSFANGAVQGGSNADNVFADAFVKGVGGKLNWHDAFASMVKNAEAVPVNNDDARDPTGSTKEGRSALPDWLAHGFITPKFSRSVSRAVEYSVNDFCLATVAAGLGRLADFAKYFGRSRNWRNHWNPNMTALGFSGFLGPRDVGGFLEQDPLSCGGCYWRDHYYQALPWEYSFNAHHDIAHLVELCGGEERFVERLEMTFEPGVFAGNAPFGHTLFNPGNEPSFATPYLYNYVNRQHLAVKRSRAVAKSYYAPRPDGLPGNSDAGAMESWLLWNMLGLYPLTGQPVFLIGSPWFSDLTIDLGACMKLRVTTTGGAEDAFYVQSLRVNGAPWNKGWLTWQDIFARGGTLEFELGSEPANWTTGPPPPSLASLTSDEARNMLHDIAGLKEHRRACTAPPKTCPT</sequence>
<keyword evidence="5" id="KW-1185">Reference proteome</keyword>
<organism evidence="4 5">
    <name type="scientific">Tolypocladium capitatum</name>
    <dbReference type="NCBI Taxonomy" id="45235"/>
    <lineage>
        <taxon>Eukaryota</taxon>
        <taxon>Fungi</taxon>
        <taxon>Dikarya</taxon>
        <taxon>Ascomycota</taxon>
        <taxon>Pezizomycotina</taxon>
        <taxon>Sordariomycetes</taxon>
        <taxon>Hypocreomycetidae</taxon>
        <taxon>Hypocreales</taxon>
        <taxon>Ophiocordycipitaceae</taxon>
        <taxon>Tolypocladium</taxon>
    </lineage>
</organism>
<dbReference type="GO" id="GO:0005975">
    <property type="term" value="P:carbohydrate metabolic process"/>
    <property type="evidence" value="ECO:0007669"/>
    <property type="project" value="InterPro"/>
</dbReference>
<dbReference type="GO" id="GO:0016798">
    <property type="term" value="F:hydrolase activity, acting on glycosyl bonds"/>
    <property type="evidence" value="ECO:0007669"/>
    <property type="project" value="UniProtKB-KW"/>
</dbReference>
<comment type="caution">
    <text evidence="4">The sequence shown here is derived from an EMBL/GenBank/DDBJ whole genome shotgun (WGS) entry which is preliminary data.</text>
</comment>
<keyword evidence="4" id="KW-0378">Hydrolase</keyword>
<protein>
    <submittedName>
        <fullName evidence="4">Glycosidase</fullName>
    </submittedName>
</protein>
<feature type="domain" description="Glycosyl hydrolase family 92 N-terminal" evidence="3">
    <location>
        <begin position="28"/>
        <end position="271"/>
    </location>
</feature>
<dbReference type="STRING" id="45235.A0A2K3Q6X5"/>
<dbReference type="InterPro" id="IPR005887">
    <property type="entry name" value="GH92_a_mannosidase_put"/>
</dbReference>
<evidence type="ECO:0000256" key="1">
    <source>
        <dbReference type="SAM" id="SignalP"/>
    </source>
</evidence>
<dbReference type="GO" id="GO:0005634">
    <property type="term" value="C:nucleus"/>
    <property type="evidence" value="ECO:0007669"/>
    <property type="project" value="TreeGrafter"/>
</dbReference>
<dbReference type="InterPro" id="IPR041371">
    <property type="entry name" value="GH92_N"/>
</dbReference>
<proteinExistence type="predicted"/>
<dbReference type="OrthoDB" id="449263at2759"/>
<dbReference type="FunFam" id="1.20.1050.60:FF:000002">
    <property type="entry name" value="Glycosyl hydrolase family 92"/>
    <property type="match status" value="1"/>
</dbReference>
<dbReference type="Gene3D" id="3.30.2080.10">
    <property type="entry name" value="GH92 mannosidase domain"/>
    <property type="match status" value="1"/>
</dbReference>
<evidence type="ECO:0000313" key="4">
    <source>
        <dbReference type="EMBL" id="PNY23234.1"/>
    </source>
</evidence>
<dbReference type="PANTHER" id="PTHR12143:SF44">
    <property type="entry name" value="GLYCOSYL HYDROLASE FAMILY 92 DOMAIN-CONTAINING PROTEIN"/>
    <property type="match status" value="1"/>
</dbReference>
<dbReference type="EMBL" id="NRSZ01001123">
    <property type="protein sequence ID" value="PNY23234.1"/>
    <property type="molecule type" value="Genomic_DNA"/>
</dbReference>
<dbReference type="FunFam" id="2.70.98.10:FF:000028">
    <property type="entry name" value="Alpha-1,2-mannosidase family protein (AFU_orthologue AFUA_5G10520)"/>
    <property type="match status" value="1"/>
</dbReference>
<dbReference type="GO" id="GO:0005829">
    <property type="term" value="C:cytosol"/>
    <property type="evidence" value="ECO:0007669"/>
    <property type="project" value="TreeGrafter"/>
</dbReference>
<dbReference type="InterPro" id="IPR012939">
    <property type="entry name" value="Glyco_hydro_92"/>
</dbReference>
<keyword evidence="4" id="KW-0326">Glycosidase</keyword>
<dbReference type="Gene3D" id="2.70.98.10">
    <property type="match status" value="1"/>
</dbReference>
<evidence type="ECO:0000259" key="3">
    <source>
        <dbReference type="Pfam" id="PF17678"/>
    </source>
</evidence>
<dbReference type="InterPro" id="IPR050883">
    <property type="entry name" value="PNGase"/>
</dbReference>
<dbReference type="AlphaFoldDB" id="A0A2K3Q6X5"/>
<dbReference type="GO" id="GO:0006516">
    <property type="term" value="P:glycoprotein catabolic process"/>
    <property type="evidence" value="ECO:0007669"/>
    <property type="project" value="TreeGrafter"/>
</dbReference>
<gene>
    <name evidence="4" type="ORF">TCAP_06820</name>
</gene>
<dbReference type="GO" id="GO:0030246">
    <property type="term" value="F:carbohydrate binding"/>
    <property type="evidence" value="ECO:0007669"/>
    <property type="project" value="InterPro"/>
</dbReference>
<dbReference type="FunFam" id="3.30.2080.10:FF:000001">
    <property type="entry name" value="Alpha-1,2-mannosidase subfamily"/>
    <property type="match status" value="1"/>
</dbReference>
<accession>A0A2K3Q6X5</accession>
<feature type="chain" id="PRO_5014459337" evidence="1">
    <location>
        <begin position="16"/>
        <end position="805"/>
    </location>
</feature>
<dbReference type="InterPro" id="IPR014718">
    <property type="entry name" value="GH-type_carb-bd"/>
</dbReference>
<name>A0A2K3Q6X5_9HYPO</name>
<evidence type="ECO:0000313" key="5">
    <source>
        <dbReference type="Proteomes" id="UP000236621"/>
    </source>
</evidence>
<dbReference type="NCBIfam" id="TIGR01180">
    <property type="entry name" value="aman2_put"/>
    <property type="match status" value="1"/>
</dbReference>
<dbReference type="Gene3D" id="1.20.1050.60">
    <property type="entry name" value="alpha-1,2-mannosidase"/>
    <property type="match status" value="1"/>
</dbReference>
<dbReference type="Pfam" id="PF07971">
    <property type="entry name" value="Glyco_hydro_92"/>
    <property type="match status" value="1"/>
</dbReference>
<feature type="domain" description="Glycosyl hydrolase family 92" evidence="2">
    <location>
        <begin position="277"/>
        <end position="757"/>
    </location>
</feature>
<reference evidence="4 5" key="1">
    <citation type="submission" date="2017-08" db="EMBL/GenBank/DDBJ databases">
        <title>Harnessing the power of phylogenomics to disentangle the directionality and signatures of interkingdom host jumping in the parasitic fungal genus Tolypocladium.</title>
        <authorList>
            <person name="Quandt C.A."/>
            <person name="Patterson W."/>
            <person name="Spatafora J.W."/>
        </authorList>
    </citation>
    <scope>NUCLEOTIDE SEQUENCE [LARGE SCALE GENOMIC DNA]</scope>
    <source>
        <strain evidence="4 5">CBS 113982</strain>
    </source>
</reference>
<dbReference type="Pfam" id="PF17678">
    <property type="entry name" value="Glyco_hydro_92N"/>
    <property type="match status" value="1"/>
</dbReference>
<evidence type="ECO:0000259" key="2">
    <source>
        <dbReference type="Pfam" id="PF07971"/>
    </source>
</evidence>
<dbReference type="InterPro" id="IPR008928">
    <property type="entry name" value="6-hairpin_glycosidase_sf"/>
</dbReference>
<dbReference type="Gene3D" id="1.20.1610.10">
    <property type="entry name" value="alpha-1,2-mannosidases domains"/>
    <property type="match status" value="1"/>
</dbReference>
<keyword evidence="1" id="KW-0732">Signal</keyword>
<dbReference type="Proteomes" id="UP000236621">
    <property type="component" value="Unassembled WGS sequence"/>
</dbReference>
<dbReference type="SUPFAM" id="SSF48208">
    <property type="entry name" value="Six-hairpin glycosidases"/>
    <property type="match status" value="1"/>
</dbReference>
<feature type="signal peptide" evidence="1">
    <location>
        <begin position="1"/>
        <end position="15"/>
    </location>
</feature>
<dbReference type="PANTHER" id="PTHR12143">
    <property type="entry name" value="PEPTIDE N-GLYCANASE PNGASE -RELATED"/>
    <property type="match status" value="1"/>
</dbReference>